<comment type="caution">
    <text evidence="2">The sequence shown here is derived from an EMBL/GenBank/DDBJ whole genome shotgun (WGS) entry which is preliminary data.</text>
</comment>
<evidence type="ECO:0000313" key="3">
    <source>
        <dbReference type="Proteomes" id="UP000762676"/>
    </source>
</evidence>
<protein>
    <submittedName>
        <fullName evidence="2">Uncharacterized protein</fullName>
    </submittedName>
</protein>
<sequence length="299" mass="33326">MSTSFVIYGMNIKSPDRILVRHGELKDLEYYHIPVIPIVAIFLSTCTFQALWVMYVLVVIAAKGVEHSSRILPHPVLSLNAFASLLNIVWLLEMDNHVTPIAFATQISVFATLLGALVIVYQSFELLDSKRLQRSDILLTRIFFHNGIAYQTAWAFELAIINLGLTVIATNLMTQYDAAFFSVSVLGVVMTLYTIIDCTLLSRWTLYTFSPYILHLMITTGIFVTWLHHPAIILLVVAVASLVFKVSLFTSKVCNDHLGSYSPENPRTDAVDIQATHMTRSDLSVVPEGQSASSTQTVV</sequence>
<dbReference type="PANTHER" id="PTHR33802:SF1">
    <property type="entry name" value="XK-RELATED PROTEIN"/>
    <property type="match status" value="1"/>
</dbReference>
<dbReference type="Proteomes" id="UP000762676">
    <property type="component" value="Unassembled WGS sequence"/>
</dbReference>
<keyword evidence="1" id="KW-0812">Transmembrane</keyword>
<organism evidence="2 3">
    <name type="scientific">Elysia marginata</name>
    <dbReference type="NCBI Taxonomy" id="1093978"/>
    <lineage>
        <taxon>Eukaryota</taxon>
        <taxon>Metazoa</taxon>
        <taxon>Spiralia</taxon>
        <taxon>Lophotrochozoa</taxon>
        <taxon>Mollusca</taxon>
        <taxon>Gastropoda</taxon>
        <taxon>Heterobranchia</taxon>
        <taxon>Euthyneura</taxon>
        <taxon>Panpulmonata</taxon>
        <taxon>Sacoglossa</taxon>
        <taxon>Placobranchoidea</taxon>
        <taxon>Plakobranchidae</taxon>
        <taxon>Elysia</taxon>
    </lineage>
</organism>
<dbReference type="AlphaFoldDB" id="A0AAV4EJP6"/>
<feature type="transmembrane region" description="Helical" evidence="1">
    <location>
        <begin position="72"/>
        <end position="92"/>
    </location>
</feature>
<keyword evidence="1" id="KW-1133">Transmembrane helix</keyword>
<feature type="transmembrane region" description="Helical" evidence="1">
    <location>
        <begin position="142"/>
        <end position="172"/>
    </location>
</feature>
<evidence type="ECO:0000313" key="2">
    <source>
        <dbReference type="EMBL" id="GFR61343.1"/>
    </source>
</evidence>
<gene>
    <name evidence="2" type="ORF">ElyMa_003554700</name>
</gene>
<keyword evidence="3" id="KW-1185">Reference proteome</keyword>
<evidence type="ECO:0000256" key="1">
    <source>
        <dbReference type="SAM" id="Phobius"/>
    </source>
</evidence>
<accession>A0AAV4EJP6</accession>
<feature type="transmembrane region" description="Helical" evidence="1">
    <location>
        <begin position="178"/>
        <end position="196"/>
    </location>
</feature>
<feature type="transmembrane region" description="Helical" evidence="1">
    <location>
        <begin position="232"/>
        <end position="250"/>
    </location>
</feature>
<dbReference type="EMBL" id="BMAT01007275">
    <property type="protein sequence ID" value="GFR61343.1"/>
    <property type="molecule type" value="Genomic_DNA"/>
</dbReference>
<feature type="transmembrane region" description="Helical" evidence="1">
    <location>
        <begin position="35"/>
        <end position="60"/>
    </location>
</feature>
<proteinExistence type="predicted"/>
<name>A0AAV4EJP6_9GAST</name>
<keyword evidence="1" id="KW-0472">Membrane</keyword>
<feature type="transmembrane region" description="Helical" evidence="1">
    <location>
        <begin position="98"/>
        <end position="121"/>
    </location>
</feature>
<dbReference type="PANTHER" id="PTHR33802">
    <property type="entry name" value="SI:CH211-161H7.5-RELATED"/>
    <property type="match status" value="1"/>
</dbReference>
<reference evidence="2 3" key="1">
    <citation type="journal article" date="2021" name="Elife">
        <title>Chloroplast acquisition without the gene transfer in kleptoplastic sea slugs, Plakobranchus ocellatus.</title>
        <authorList>
            <person name="Maeda T."/>
            <person name="Takahashi S."/>
            <person name="Yoshida T."/>
            <person name="Shimamura S."/>
            <person name="Takaki Y."/>
            <person name="Nagai Y."/>
            <person name="Toyoda A."/>
            <person name="Suzuki Y."/>
            <person name="Arimoto A."/>
            <person name="Ishii H."/>
            <person name="Satoh N."/>
            <person name="Nishiyama T."/>
            <person name="Hasebe M."/>
            <person name="Maruyama T."/>
            <person name="Minagawa J."/>
            <person name="Obokata J."/>
            <person name="Shigenobu S."/>
        </authorList>
    </citation>
    <scope>NUCLEOTIDE SEQUENCE [LARGE SCALE GENOMIC DNA]</scope>
</reference>
<feature type="transmembrane region" description="Helical" evidence="1">
    <location>
        <begin position="208"/>
        <end position="226"/>
    </location>
</feature>